<keyword evidence="3" id="KW-1185">Reference proteome</keyword>
<dbReference type="InterPro" id="IPR036047">
    <property type="entry name" value="F-box-like_dom_sf"/>
</dbReference>
<dbReference type="Gene3D" id="1.20.1280.50">
    <property type="match status" value="1"/>
</dbReference>
<dbReference type="PROSITE" id="PS50181">
    <property type="entry name" value="FBOX"/>
    <property type="match status" value="1"/>
</dbReference>
<dbReference type="InterPro" id="IPR017451">
    <property type="entry name" value="F-box-assoc_interact_dom"/>
</dbReference>
<comment type="caution">
    <text evidence="2">The sequence shown here is derived from an EMBL/GenBank/DDBJ whole genome shotgun (WGS) entry which is preliminary data.</text>
</comment>
<dbReference type="Pfam" id="PF00646">
    <property type="entry name" value="F-box"/>
    <property type="match status" value="1"/>
</dbReference>
<dbReference type="CDD" id="cd22157">
    <property type="entry name" value="F-box_AtFBW1-like"/>
    <property type="match status" value="1"/>
</dbReference>
<dbReference type="Proteomes" id="UP001229421">
    <property type="component" value="Unassembled WGS sequence"/>
</dbReference>
<evidence type="ECO:0000313" key="2">
    <source>
        <dbReference type="EMBL" id="KAK1438277.1"/>
    </source>
</evidence>
<accession>A0AAD8LB95</accession>
<dbReference type="NCBIfam" id="TIGR01640">
    <property type="entry name" value="F_box_assoc_1"/>
    <property type="match status" value="1"/>
</dbReference>
<dbReference type="PANTHER" id="PTHR31672">
    <property type="entry name" value="BNACNNG10540D PROTEIN"/>
    <property type="match status" value="1"/>
</dbReference>
<sequence length="479" mass="54381">MYDESNLSLENIARKKLSCCYYINGYYTQSHQTSDIFSYISSPIKRVSSQTAMEIPPEIITNILYHLPANSLGRFKSVSKHWLSLISDPQFINRHQNTHNRHHLICDSDDGSLYSLPLNQQDEKPKKLNLHLPHSEVFIFHGSCNGLVLCSSDDFVSDHSLVVFNPTTKEMIELPQSSFEKINNLLEIDIMYGFGYDSVTDDYKVVTISYFHYNYLIPPDSMSVHVYSFRNNTWKWVVDSPYDHSHGKSLPGVFVNGFIHWIGIKGSGGKPVIVGFSLADETFSEVPLPKLGKGVDFMSKSDCKLVGLGEKLGMFMEDAVWVMNEYGVRESWSKILINCVNEVVPVVEPKIFYDNGKILMISGNLMLMDDVKEASFCGTTDISRDIKGLKVKGSYVESLVSPKLGRINQESMDLSRASFMKVFFWERWGFYGSSFHGDPDPTDRFALNGIYWRSEPLRGSIKKMDVGVQLQMNINCEGC</sequence>
<dbReference type="EMBL" id="JAUHHV010000001">
    <property type="protein sequence ID" value="KAK1438277.1"/>
    <property type="molecule type" value="Genomic_DNA"/>
</dbReference>
<dbReference type="InterPro" id="IPR006527">
    <property type="entry name" value="F-box-assoc_dom_typ1"/>
</dbReference>
<evidence type="ECO:0000259" key="1">
    <source>
        <dbReference type="PROSITE" id="PS50181"/>
    </source>
</evidence>
<reference evidence="2" key="1">
    <citation type="journal article" date="2023" name="bioRxiv">
        <title>Improved chromosome-level genome assembly for marigold (Tagetes erecta).</title>
        <authorList>
            <person name="Jiang F."/>
            <person name="Yuan L."/>
            <person name="Wang S."/>
            <person name="Wang H."/>
            <person name="Xu D."/>
            <person name="Wang A."/>
            <person name="Fan W."/>
        </authorList>
    </citation>
    <scope>NUCLEOTIDE SEQUENCE</scope>
    <source>
        <strain evidence="2">WSJ</strain>
        <tissue evidence="2">Leaf</tissue>
    </source>
</reference>
<dbReference type="SMART" id="SM00256">
    <property type="entry name" value="FBOX"/>
    <property type="match status" value="1"/>
</dbReference>
<dbReference type="AlphaFoldDB" id="A0AAD8LB95"/>
<name>A0AAD8LB95_TARER</name>
<protein>
    <recommendedName>
        <fullName evidence="1">F-box domain-containing protein</fullName>
    </recommendedName>
</protein>
<dbReference type="PANTHER" id="PTHR31672:SF13">
    <property type="entry name" value="F-BOX PROTEIN CPR30-LIKE"/>
    <property type="match status" value="1"/>
</dbReference>
<dbReference type="SUPFAM" id="SSF81383">
    <property type="entry name" value="F-box domain"/>
    <property type="match status" value="1"/>
</dbReference>
<feature type="domain" description="F-box" evidence="1">
    <location>
        <begin position="49"/>
        <end position="95"/>
    </location>
</feature>
<organism evidence="2 3">
    <name type="scientific">Tagetes erecta</name>
    <name type="common">African marigold</name>
    <dbReference type="NCBI Taxonomy" id="13708"/>
    <lineage>
        <taxon>Eukaryota</taxon>
        <taxon>Viridiplantae</taxon>
        <taxon>Streptophyta</taxon>
        <taxon>Embryophyta</taxon>
        <taxon>Tracheophyta</taxon>
        <taxon>Spermatophyta</taxon>
        <taxon>Magnoliopsida</taxon>
        <taxon>eudicotyledons</taxon>
        <taxon>Gunneridae</taxon>
        <taxon>Pentapetalae</taxon>
        <taxon>asterids</taxon>
        <taxon>campanulids</taxon>
        <taxon>Asterales</taxon>
        <taxon>Asteraceae</taxon>
        <taxon>Asteroideae</taxon>
        <taxon>Heliantheae alliance</taxon>
        <taxon>Tageteae</taxon>
        <taxon>Tagetes</taxon>
    </lineage>
</organism>
<dbReference type="InterPro" id="IPR050796">
    <property type="entry name" value="SCF_F-box_component"/>
</dbReference>
<evidence type="ECO:0000313" key="3">
    <source>
        <dbReference type="Proteomes" id="UP001229421"/>
    </source>
</evidence>
<proteinExistence type="predicted"/>
<dbReference type="Pfam" id="PF07734">
    <property type="entry name" value="FBA_1"/>
    <property type="match status" value="1"/>
</dbReference>
<dbReference type="InterPro" id="IPR001810">
    <property type="entry name" value="F-box_dom"/>
</dbReference>
<gene>
    <name evidence="2" type="ORF">QVD17_04083</name>
</gene>